<protein>
    <submittedName>
        <fullName evidence="4">Dehydrogenase</fullName>
    </submittedName>
</protein>
<dbReference type="SUPFAM" id="SSF51735">
    <property type="entry name" value="NAD(P)-binding Rossmann-fold domains"/>
    <property type="match status" value="1"/>
</dbReference>
<gene>
    <name evidence="4" type="ORF">J2Z66_005555</name>
</gene>
<dbReference type="InterPro" id="IPR051450">
    <property type="entry name" value="Gfo/Idh/MocA_Oxidoreductases"/>
</dbReference>
<reference evidence="4 5" key="1">
    <citation type="submission" date="2021-03" db="EMBL/GenBank/DDBJ databases">
        <title>Genomic Encyclopedia of Type Strains, Phase IV (KMG-IV): sequencing the most valuable type-strain genomes for metagenomic binning, comparative biology and taxonomic classification.</title>
        <authorList>
            <person name="Goeker M."/>
        </authorList>
    </citation>
    <scope>NUCLEOTIDE SEQUENCE [LARGE SCALE GENOMIC DNA]</scope>
    <source>
        <strain evidence="4 5">DSM 26048</strain>
    </source>
</reference>
<evidence type="ECO:0000256" key="1">
    <source>
        <dbReference type="ARBA" id="ARBA00010928"/>
    </source>
</evidence>
<dbReference type="Pfam" id="PF02894">
    <property type="entry name" value="GFO_IDH_MocA_C"/>
    <property type="match status" value="1"/>
</dbReference>
<feature type="domain" description="Gfo/Idh/MocA-like oxidoreductase N-terminal" evidence="2">
    <location>
        <begin position="4"/>
        <end position="120"/>
    </location>
</feature>
<dbReference type="InterPro" id="IPR036291">
    <property type="entry name" value="NAD(P)-bd_dom_sf"/>
</dbReference>
<comment type="caution">
    <text evidence="4">The sequence shown here is derived from an EMBL/GenBank/DDBJ whole genome shotgun (WGS) entry which is preliminary data.</text>
</comment>
<dbReference type="PANTHER" id="PTHR43377:SF1">
    <property type="entry name" value="BILIVERDIN REDUCTASE A"/>
    <property type="match status" value="1"/>
</dbReference>
<evidence type="ECO:0000259" key="2">
    <source>
        <dbReference type="Pfam" id="PF01408"/>
    </source>
</evidence>
<evidence type="ECO:0000259" key="3">
    <source>
        <dbReference type="Pfam" id="PF02894"/>
    </source>
</evidence>
<dbReference type="RefSeq" id="WP_209975798.1">
    <property type="nucleotide sequence ID" value="NZ_JAGGLB010000022.1"/>
</dbReference>
<comment type="similarity">
    <text evidence="1">Belongs to the Gfo/Idh/MocA family.</text>
</comment>
<dbReference type="Pfam" id="PF01408">
    <property type="entry name" value="GFO_IDH_MocA"/>
    <property type="match status" value="1"/>
</dbReference>
<feature type="domain" description="Gfo/Idh/MocA-like oxidoreductase C-terminal" evidence="3">
    <location>
        <begin position="132"/>
        <end position="359"/>
    </location>
</feature>
<dbReference type="InterPro" id="IPR000683">
    <property type="entry name" value="Gfo/Idh/MocA-like_OxRdtase_N"/>
</dbReference>
<dbReference type="SUPFAM" id="SSF55347">
    <property type="entry name" value="Glyceraldehyde-3-phosphate dehydrogenase-like, C-terminal domain"/>
    <property type="match status" value="1"/>
</dbReference>
<dbReference type="Gene3D" id="3.40.50.720">
    <property type="entry name" value="NAD(P)-binding Rossmann-like Domain"/>
    <property type="match status" value="1"/>
</dbReference>
<dbReference type="InterPro" id="IPR004104">
    <property type="entry name" value="Gfo/Idh/MocA-like_OxRdtase_C"/>
</dbReference>
<organism evidence="4 5">
    <name type="scientific">Paenibacillus eucommiae</name>
    <dbReference type="NCBI Taxonomy" id="1355755"/>
    <lineage>
        <taxon>Bacteria</taxon>
        <taxon>Bacillati</taxon>
        <taxon>Bacillota</taxon>
        <taxon>Bacilli</taxon>
        <taxon>Bacillales</taxon>
        <taxon>Paenibacillaceae</taxon>
        <taxon>Paenibacillus</taxon>
    </lineage>
</organism>
<dbReference type="Proteomes" id="UP001519287">
    <property type="component" value="Unassembled WGS sequence"/>
</dbReference>
<dbReference type="Gene3D" id="3.30.360.10">
    <property type="entry name" value="Dihydrodipicolinate Reductase, domain 2"/>
    <property type="match status" value="1"/>
</dbReference>
<name>A0ABS4J560_9BACL</name>
<evidence type="ECO:0000313" key="5">
    <source>
        <dbReference type="Proteomes" id="UP001519287"/>
    </source>
</evidence>
<accession>A0ABS4J560</accession>
<dbReference type="EMBL" id="JAGGLB010000022">
    <property type="protein sequence ID" value="MBP1993929.1"/>
    <property type="molecule type" value="Genomic_DNA"/>
</dbReference>
<keyword evidence="5" id="KW-1185">Reference proteome</keyword>
<dbReference type="PANTHER" id="PTHR43377">
    <property type="entry name" value="BILIVERDIN REDUCTASE A"/>
    <property type="match status" value="1"/>
</dbReference>
<evidence type="ECO:0000313" key="4">
    <source>
        <dbReference type="EMBL" id="MBP1993929.1"/>
    </source>
</evidence>
<sequence length="365" mass="39784">MKTVRFGLVGCGYFGSGMARIVHSLEGAEVRAVYGGSRAAALAEELHCDLVDSLDELMDREDIDAIIVASPSHAHREPVISAAKKGKHVFCEKPFALTLLDCEDMLAACREAEVHVMVGHIMHFMEGIGTVKQLIADGEIGRPIVCHAERTGWEEKQPVVSWKKKMAASGGHIFHHIHDLDVIQTILGPAVKICTTGGNLAHEGEGFGDEDDVLLLLLEFDGGAVASMQYGSGFRWGEHYIKINGTEGAIRIDMKRASIELRKNGSTSLFPLYGAEYDQEVAKANEERDSGIAYGTASSALPRHLADMMRRELACFRDVVSGKPIDDRLRLLFDGTSARSSIASAEAALVSLREQAWIRIETGLK</sequence>
<proteinExistence type="inferred from homology"/>